<sequence>MTRFLMLLQALQAARLTPLTVEQLLQFIALASRLKDIILLIQLGNFAIGSAGPILSPLMLKKSESNQAVLFMLDHGAVLIYAVHLICEVFKGTRFYYDRLPNILQIGEHQFADQSLMSATNCAHIYNNRFVKRNYTPDGWQFKLEVTSDQVFDAFTILSLLEDCVSQRSMLTVPYGGLSKERFAEAVNTSNTPLAHRVSVVVIDGVTLVHPCCRELNCKNPLQTNRHRFCPDHCNHDYVCSMVGCNEPIVPNKKMCQLAEHQAVEDVYNVHGQSCFQLKEQQQRAQVAHLPDTLAGEITDISEVIKDENMEEPFEFTSQGKACPASEQVLSAGNPYHTHNEQLFVAPCGVIMARETFYHAEAVHSVMEMIKRTYCLLGITRLDHTFYNNNCTLTKAVEDDPFFKNIGLTMDIFHFKCKHSQQDHFCRENCNASAFPEL</sequence>
<name>A0A9P5N919_GYMJU</name>
<dbReference type="Pfam" id="PF18718">
    <property type="entry name" value="CxC5"/>
    <property type="match status" value="1"/>
</dbReference>
<evidence type="ECO:0000259" key="1">
    <source>
        <dbReference type="Pfam" id="PF18718"/>
    </source>
</evidence>
<reference evidence="3" key="1">
    <citation type="submission" date="2020-11" db="EMBL/GenBank/DDBJ databases">
        <authorList>
            <consortium name="DOE Joint Genome Institute"/>
            <person name="Ahrendt S."/>
            <person name="Riley R."/>
            <person name="Andreopoulos W."/>
            <person name="LaButti K."/>
            <person name="Pangilinan J."/>
            <person name="Ruiz-duenas F.J."/>
            <person name="Barrasa J.M."/>
            <person name="Sanchez-Garcia M."/>
            <person name="Camarero S."/>
            <person name="Miyauchi S."/>
            <person name="Serrano A."/>
            <person name="Linde D."/>
            <person name="Babiker R."/>
            <person name="Drula E."/>
            <person name="Ayuso-Fernandez I."/>
            <person name="Pacheco R."/>
            <person name="Padilla G."/>
            <person name="Ferreira P."/>
            <person name="Barriuso J."/>
            <person name="Kellner H."/>
            <person name="Castanera R."/>
            <person name="Alfaro M."/>
            <person name="Ramirez L."/>
            <person name="Pisabarro A.G."/>
            <person name="Kuo A."/>
            <person name="Tritt A."/>
            <person name="Lipzen A."/>
            <person name="He G."/>
            <person name="Yan M."/>
            <person name="Ng V."/>
            <person name="Cullen D."/>
            <person name="Martin F."/>
            <person name="Rosso M.-N."/>
            <person name="Henrissat B."/>
            <person name="Hibbett D."/>
            <person name="Martinez A.T."/>
            <person name="Grigoriev I.V."/>
        </authorList>
    </citation>
    <scope>NUCLEOTIDE SEQUENCE</scope>
    <source>
        <strain evidence="3">AH 44721</strain>
    </source>
</reference>
<comment type="caution">
    <text evidence="3">The sequence shown here is derived from an EMBL/GenBank/DDBJ whole genome shotgun (WGS) entry which is preliminary data.</text>
</comment>
<organism evidence="3 4">
    <name type="scientific">Gymnopilus junonius</name>
    <name type="common">Spectacular rustgill mushroom</name>
    <name type="synonym">Gymnopilus spectabilis subsp. junonius</name>
    <dbReference type="NCBI Taxonomy" id="109634"/>
    <lineage>
        <taxon>Eukaryota</taxon>
        <taxon>Fungi</taxon>
        <taxon>Dikarya</taxon>
        <taxon>Basidiomycota</taxon>
        <taxon>Agaricomycotina</taxon>
        <taxon>Agaricomycetes</taxon>
        <taxon>Agaricomycetidae</taxon>
        <taxon>Agaricales</taxon>
        <taxon>Agaricineae</taxon>
        <taxon>Hymenogastraceae</taxon>
        <taxon>Gymnopilus</taxon>
    </lineage>
</organism>
<feature type="domain" description="CxC5 like cysteine cluster associated with KDZ" evidence="1">
    <location>
        <begin position="59"/>
        <end position="127"/>
    </location>
</feature>
<keyword evidence="4" id="KW-1185">Reference proteome</keyword>
<dbReference type="InterPro" id="IPR040898">
    <property type="entry name" value="CxC6"/>
</dbReference>
<dbReference type="InterPro" id="IPR041539">
    <property type="entry name" value="CxC5"/>
</dbReference>
<evidence type="ECO:0000259" key="2">
    <source>
        <dbReference type="Pfam" id="PF18721"/>
    </source>
</evidence>
<proteinExistence type="predicted"/>
<dbReference type="OrthoDB" id="2501483at2759"/>
<protein>
    <recommendedName>
        <fullName evidence="5">CxC6 like cysteine cluster associated with KDZ domain-containing protein</fullName>
    </recommendedName>
</protein>
<evidence type="ECO:0000313" key="4">
    <source>
        <dbReference type="Proteomes" id="UP000724874"/>
    </source>
</evidence>
<evidence type="ECO:0008006" key="5">
    <source>
        <dbReference type="Google" id="ProtNLM"/>
    </source>
</evidence>
<gene>
    <name evidence="3" type="ORF">CPB84DRAFT_1817769</name>
</gene>
<accession>A0A9P5N919</accession>
<dbReference type="Pfam" id="PF18721">
    <property type="entry name" value="CxC6"/>
    <property type="match status" value="1"/>
</dbReference>
<evidence type="ECO:0000313" key="3">
    <source>
        <dbReference type="EMBL" id="KAF8875677.1"/>
    </source>
</evidence>
<dbReference type="EMBL" id="JADNYJ010000193">
    <property type="protein sequence ID" value="KAF8875677.1"/>
    <property type="molecule type" value="Genomic_DNA"/>
</dbReference>
<dbReference type="Proteomes" id="UP000724874">
    <property type="component" value="Unassembled WGS sequence"/>
</dbReference>
<dbReference type="AlphaFoldDB" id="A0A9P5N919"/>
<feature type="domain" description="CxC6 like cysteine cluster associated with KDZ" evidence="2">
    <location>
        <begin position="202"/>
        <end position="266"/>
    </location>
</feature>